<keyword evidence="2" id="KW-0812">Transmembrane</keyword>
<evidence type="ECO:0000256" key="2">
    <source>
        <dbReference type="SAM" id="Phobius"/>
    </source>
</evidence>
<gene>
    <name evidence="3" type="ORF">BJP25_24680</name>
</gene>
<sequence length="217" mass="22497">MSQDYSGYPQQPGHQQYPQQGTPPQGYPAYQQPGTPPQGYPAYQQHGYPAAPLPQAPQQQYNGASTRPGVVTSAAVLAFVQAGITAITTIMMFAGLASVSDAGADGDYAFSLVVSIAQAIGVLLLILGGVQIISGKNRGILIGAAALEIIISAAWIIRFALISTDELDGSPALDIANGAKAVMIVVALLFAIMPIITLIQSLSSNAASWAGPKPTQY</sequence>
<dbReference type="Proteomes" id="UP000186040">
    <property type="component" value="Unassembled WGS sequence"/>
</dbReference>
<keyword evidence="4" id="KW-1185">Reference proteome</keyword>
<feature type="compositionally biased region" description="Low complexity" evidence="1">
    <location>
        <begin position="7"/>
        <end position="33"/>
    </location>
</feature>
<evidence type="ECO:0000313" key="3">
    <source>
        <dbReference type="EMBL" id="OLR92008.1"/>
    </source>
</evidence>
<dbReference type="STRING" id="1193682.BJP25_24680"/>
<dbReference type="RefSeq" id="WP_075976418.1">
    <property type="nucleotide sequence ID" value="NZ_MKQR01000018.1"/>
</dbReference>
<comment type="caution">
    <text evidence="3">The sequence shown here is derived from an EMBL/GenBank/DDBJ whole genome shotgun (WGS) entry which is preliminary data.</text>
</comment>
<dbReference type="AlphaFoldDB" id="A0A1Q9LIZ8"/>
<feature type="transmembrane region" description="Helical" evidence="2">
    <location>
        <begin position="108"/>
        <end position="127"/>
    </location>
</feature>
<evidence type="ECO:0000313" key="4">
    <source>
        <dbReference type="Proteomes" id="UP000186040"/>
    </source>
</evidence>
<feature type="region of interest" description="Disordered" evidence="1">
    <location>
        <begin position="1"/>
        <end position="64"/>
    </location>
</feature>
<reference evidence="3 4" key="1">
    <citation type="submission" date="2016-10" db="EMBL/GenBank/DDBJ databases">
        <title>The Draft Genome Sequence of Actinokineospora bangkokensis 44EHWT reveals the biosynthetic pathway of antifungal compounds Thailandins with unusual extender unit butylmalonyl-CoA.</title>
        <authorList>
            <person name="Greule A."/>
            <person name="Intra B."/>
            <person name="Flemming S."/>
            <person name="Rommel M.G."/>
            <person name="Panbangred W."/>
            <person name="Bechthold A."/>
        </authorList>
    </citation>
    <scope>NUCLEOTIDE SEQUENCE [LARGE SCALE GENOMIC DNA]</scope>
    <source>
        <strain evidence="3 4">44EHW</strain>
    </source>
</reference>
<accession>A0A1Q9LIZ8</accession>
<keyword evidence="2" id="KW-0472">Membrane</keyword>
<feature type="transmembrane region" description="Helical" evidence="2">
    <location>
        <begin position="74"/>
        <end position="96"/>
    </location>
</feature>
<proteinExistence type="predicted"/>
<dbReference type="SUPFAM" id="SSF81995">
    <property type="entry name" value="beta-sandwich domain of Sec23/24"/>
    <property type="match status" value="1"/>
</dbReference>
<evidence type="ECO:0000256" key="1">
    <source>
        <dbReference type="SAM" id="MobiDB-lite"/>
    </source>
</evidence>
<name>A0A1Q9LIZ8_9PSEU</name>
<feature type="transmembrane region" description="Helical" evidence="2">
    <location>
        <begin position="181"/>
        <end position="199"/>
    </location>
</feature>
<protein>
    <submittedName>
        <fullName evidence="3">Uncharacterized protein</fullName>
    </submittedName>
</protein>
<dbReference type="OrthoDB" id="3696035at2"/>
<dbReference type="EMBL" id="MKQR01000018">
    <property type="protein sequence ID" value="OLR92008.1"/>
    <property type="molecule type" value="Genomic_DNA"/>
</dbReference>
<keyword evidence="2" id="KW-1133">Transmembrane helix</keyword>
<feature type="transmembrane region" description="Helical" evidence="2">
    <location>
        <begin position="139"/>
        <end position="161"/>
    </location>
</feature>
<organism evidence="3 4">
    <name type="scientific">Actinokineospora bangkokensis</name>
    <dbReference type="NCBI Taxonomy" id="1193682"/>
    <lineage>
        <taxon>Bacteria</taxon>
        <taxon>Bacillati</taxon>
        <taxon>Actinomycetota</taxon>
        <taxon>Actinomycetes</taxon>
        <taxon>Pseudonocardiales</taxon>
        <taxon>Pseudonocardiaceae</taxon>
        <taxon>Actinokineospora</taxon>
    </lineage>
</organism>